<dbReference type="SUPFAM" id="SSF57184">
    <property type="entry name" value="Growth factor receptor domain"/>
    <property type="match status" value="1"/>
</dbReference>
<comment type="caution">
    <text evidence="1">The sequence shown here is derived from an EMBL/GenBank/DDBJ whole genome shotgun (WGS) entry which is preliminary data.</text>
</comment>
<evidence type="ECO:0000313" key="2">
    <source>
        <dbReference type="Proteomes" id="UP000440578"/>
    </source>
</evidence>
<accession>A0A6A4W915</accession>
<dbReference type="EMBL" id="VIIS01001142">
    <property type="protein sequence ID" value="KAF0301639.1"/>
    <property type="molecule type" value="Genomic_DNA"/>
</dbReference>
<evidence type="ECO:0000313" key="1">
    <source>
        <dbReference type="EMBL" id="KAF0301639.1"/>
    </source>
</evidence>
<protein>
    <submittedName>
        <fullName evidence="1">Uncharacterized protein</fullName>
    </submittedName>
</protein>
<sequence>MEEREEPVQAPLNELSRCAPGSYRAVQGLCLPVLITSVDADTGSFCGSGQVWSEERSRCEPAEPPPTASCPASYHPFPEGGVCVCPRRQYPDEDGSCRTTEHHGPGPLHWTIHNYQRRVREHQQAAARRL</sequence>
<gene>
    <name evidence="1" type="ORF">FJT64_026123</name>
</gene>
<organism evidence="1 2">
    <name type="scientific">Amphibalanus amphitrite</name>
    <name type="common">Striped barnacle</name>
    <name type="synonym">Balanus amphitrite</name>
    <dbReference type="NCBI Taxonomy" id="1232801"/>
    <lineage>
        <taxon>Eukaryota</taxon>
        <taxon>Metazoa</taxon>
        <taxon>Ecdysozoa</taxon>
        <taxon>Arthropoda</taxon>
        <taxon>Crustacea</taxon>
        <taxon>Multicrustacea</taxon>
        <taxon>Cirripedia</taxon>
        <taxon>Thoracica</taxon>
        <taxon>Thoracicalcarea</taxon>
        <taxon>Balanomorpha</taxon>
        <taxon>Balanoidea</taxon>
        <taxon>Balanidae</taxon>
        <taxon>Amphibalaninae</taxon>
        <taxon>Amphibalanus</taxon>
    </lineage>
</organism>
<proteinExistence type="predicted"/>
<reference evidence="1 2" key="1">
    <citation type="submission" date="2019-07" db="EMBL/GenBank/DDBJ databases">
        <title>Draft genome assembly of a fouling barnacle, Amphibalanus amphitrite (Darwin, 1854): The first reference genome for Thecostraca.</title>
        <authorList>
            <person name="Kim W."/>
        </authorList>
    </citation>
    <scope>NUCLEOTIDE SEQUENCE [LARGE SCALE GENOMIC DNA]</scope>
    <source>
        <strain evidence="1">SNU_AA5</strain>
        <tissue evidence="1">Soma without cirri and trophi</tissue>
    </source>
</reference>
<dbReference type="Proteomes" id="UP000440578">
    <property type="component" value="Unassembled WGS sequence"/>
</dbReference>
<name>A0A6A4W915_AMPAM</name>
<dbReference type="OrthoDB" id="6328618at2759"/>
<dbReference type="InterPro" id="IPR009030">
    <property type="entry name" value="Growth_fac_rcpt_cys_sf"/>
</dbReference>
<dbReference type="AlphaFoldDB" id="A0A6A4W915"/>
<keyword evidence="2" id="KW-1185">Reference proteome</keyword>